<name>A0AB34VNY8_9GAMM</name>
<sequence length="128" mass="14879">MISIANVLDEIINQQEIPLEEILNRHFSPGYRQRTDNEWGSLDSFAHHARKLREIISFGKIDVHDELREGNLYATRHRVLCTKRNGEEVEMEVYMFAETDDSGLFVRIEEATLMLKGLESDRDLGSTR</sequence>
<reference evidence="1 2" key="1">
    <citation type="journal article" date="2016" name="Front. Microbiol.">
        <title>Genomic Resource of Rice Seed Associated Bacteria.</title>
        <authorList>
            <person name="Midha S."/>
            <person name="Bansal K."/>
            <person name="Sharma S."/>
            <person name="Kumar N."/>
            <person name="Patil P.P."/>
            <person name="Chaudhry V."/>
            <person name="Patil P.B."/>
        </authorList>
    </citation>
    <scope>NUCLEOTIDE SEQUENCE [LARGE SCALE GENOMIC DNA]</scope>
    <source>
        <strain evidence="1 2">RSA13</strain>
    </source>
</reference>
<evidence type="ECO:0008006" key="3">
    <source>
        <dbReference type="Google" id="ProtNLM"/>
    </source>
</evidence>
<comment type="caution">
    <text evidence="1">The sequence shown here is derived from an EMBL/GenBank/DDBJ whole genome shotgun (WGS) entry which is preliminary data.</text>
</comment>
<dbReference type="AlphaFoldDB" id="A0AB34VNY8"/>
<dbReference type="GeneID" id="61251014"/>
<evidence type="ECO:0000313" key="2">
    <source>
        <dbReference type="Proteomes" id="UP000072520"/>
    </source>
</evidence>
<gene>
    <name evidence="1" type="ORF">RSA13_02475</name>
</gene>
<protein>
    <recommendedName>
        <fullName evidence="3">Nuclear transport factor 2 family protein</fullName>
    </recommendedName>
</protein>
<proteinExistence type="predicted"/>
<dbReference type="SUPFAM" id="SSF54427">
    <property type="entry name" value="NTF2-like"/>
    <property type="match status" value="1"/>
</dbReference>
<dbReference type="Proteomes" id="UP000072520">
    <property type="component" value="Unassembled WGS sequence"/>
</dbReference>
<dbReference type="InterPro" id="IPR032710">
    <property type="entry name" value="NTF2-like_dom_sf"/>
</dbReference>
<organism evidence="1 2">
    <name type="scientific">Pantoea stewartii</name>
    <dbReference type="NCBI Taxonomy" id="66269"/>
    <lineage>
        <taxon>Bacteria</taxon>
        <taxon>Pseudomonadati</taxon>
        <taxon>Pseudomonadota</taxon>
        <taxon>Gammaproteobacteria</taxon>
        <taxon>Enterobacterales</taxon>
        <taxon>Erwiniaceae</taxon>
        <taxon>Pantoea</taxon>
    </lineage>
</organism>
<accession>A0AB34VNY8</accession>
<dbReference type="EMBL" id="LDSI01000002">
    <property type="protein sequence ID" value="KTT01359.1"/>
    <property type="molecule type" value="Genomic_DNA"/>
</dbReference>
<evidence type="ECO:0000313" key="1">
    <source>
        <dbReference type="EMBL" id="KTT01359.1"/>
    </source>
</evidence>
<dbReference type="RefSeq" id="WP_033741484.1">
    <property type="nucleotide sequence ID" value="NZ_CP046585.1"/>
</dbReference>